<feature type="region of interest" description="Disordered" evidence="1">
    <location>
        <begin position="180"/>
        <end position="205"/>
    </location>
</feature>
<evidence type="ECO:0000256" key="2">
    <source>
        <dbReference type="SAM" id="SignalP"/>
    </source>
</evidence>
<keyword evidence="2" id="KW-0732">Signal</keyword>
<keyword evidence="5" id="KW-1185">Reference proteome</keyword>
<dbReference type="RefSeq" id="WP_344909692.1">
    <property type="nucleotide sequence ID" value="NZ_BAABDL010000016.1"/>
</dbReference>
<accession>A0ABP7V4G6</accession>
<evidence type="ECO:0000313" key="4">
    <source>
        <dbReference type="EMBL" id="GAA4059402.1"/>
    </source>
</evidence>
<dbReference type="PROSITE" id="PS51257">
    <property type="entry name" value="PROKAR_LIPOPROTEIN"/>
    <property type="match status" value="1"/>
</dbReference>
<dbReference type="InterPro" id="IPR041262">
    <property type="entry name" value="GerD_central"/>
</dbReference>
<comment type="caution">
    <text evidence="4">The sequence shown here is derived from an EMBL/GenBank/DDBJ whole genome shotgun (WGS) entry which is preliminary data.</text>
</comment>
<gene>
    <name evidence="4" type="primary">gerD</name>
    <name evidence="4" type="ORF">GCM10022410_03170</name>
</gene>
<evidence type="ECO:0000256" key="1">
    <source>
        <dbReference type="SAM" id="MobiDB-lite"/>
    </source>
</evidence>
<evidence type="ECO:0000259" key="3">
    <source>
        <dbReference type="Pfam" id="PF17898"/>
    </source>
</evidence>
<dbReference type="EMBL" id="BAABDL010000016">
    <property type="protein sequence ID" value="GAA4059402.1"/>
    <property type="molecule type" value="Genomic_DNA"/>
</dbReference>
<dbReference type="NCBIfam" id="NF040801">
    <property type="entry name" value="spore_GerD"/>
    <property type="match status" value="1"/>
</dbReference>
<feature type="signal peptide" evidence="2">
    <location>
        <begin position="1"/>
        <end position="18"/>
    </location>
</feature>
<dbReference type="Proteomes" id="UP001501734">
    <property type="component" value="Unassembled WGS sequence"/>
</dbReference>
<sequence length="205" mass="22782">MRKGILLSILFITTLLIGCNTNSTQSQSPDYETTKKMVTDIMKSEDGKKAIVEVIAEDSAQQLYIIEDETVKTAIEEALTSDQGKEFWSKMFTDHEFVKAFSEAMISQQEDVFKRLMADASYQEKMLELFSNPEFGQIVQSQLKSQQFKGHLEESIQQTLESPLFQATVTEIVIQHAKKIVSEDSGESESGQGSDQSGSSGGSSN</sequence>
<name>A0ABP7V4G6_9BACI</name>
<proteinExistence type="predicted"/>
<organism evidence="4 5">
    <name type="scientific">Amphibacillus indicireducens</name>
    <dbReference type="NCBI Taxonomy" id="1076330"/>
    <lineage>
        <taxon>Bacteria</taxon>
        <taxon>Bacillati</taxon>
        <taxon>Bacillota</taxon>
        <taxon>Bacilli</taxon>
        <taxon>Bacillales</taxon>
        <taxon>Bacillaceae</taxon>
        <taxon>Amphibacillus</taxon>
    </lineage>
</organism>
<feature type="compositionally biased region" description="Low complexity" evidence="1">
    <location>
        <begin position="188"/>
        <end position="198"/>
    </location>
</feature>
<feature type="domain" description="Spore germination GerD central core" evidence="3">
    <location>
        <begin position="65"/>
        <end position="175"/>
    </location>
</feature>
<evidence type="ECO:0000313" key="5">
    <source>
        <dbReference type="Proteomes" id="UP001501734"/>
    </source>
</evidence>
<reference evidence="5" key="1">
    <citation type="journal article" date="2019" name="Int. J. Syst. Evol. Microbiol.">
        <title>The Global Catalogue of Microorganisms (GCM) 10K type strain sequencing project: providing services to taxonomists for standard genome sequencing and annotation.</title>
        <authorList>
            <consortium name="The Broad Institute Genomics Platform"/>
            <consortium name="The Broad Institute Genome Sequencing Center for Infectious Disease"/>
            <person name="Wu L."/>
            <person name="Ma J."/>
        </authorList>
    </citation>
    <scope>NUCLEOTIDE SEQUENCE [LARGE SCALE GENOMIC DNA]</scope>
    <source>
        <strain evidence="5">JCM 17250</strain>
    </source>
</reference>
<feature type="chain" id="PRO_5046335980" evidence="2">
    <location>
        <begin position="19"/>
        <end position="205"/>
    </location>
</feature>
<protein>
    <submittedName>
        <fullName evidence="4">Spore germination protein GerD</fullName>
    </submittedName>
</protein>
<dbReference type="Pfam" id="PF17898">
    <property type="entry name" value="GerD"/>
    <property type="match status" value="1"/>
</dbReference>